<dbReference type="Gene3D" id="3.40.50.1260">
    <property type="entry name" value="Phosphoglycerate kinase, N-terminal domain"/>
    <property type="match status" value="3"/>
</dbReference>
<dbReference type="PRINTS" id="PR00477">
    <property type="entry name" value="PHGLYCKINASE"/>
</dbReference>
<dbReference type="GO" id="GO:0004618">
    <property type="term" value="F:phosphoglycerate kinase activity"/>
    <property type="evidence" value="ECO:0007669"/>
    <property type="project" value="UniProtKB-EC"/>
</dbReference>
<dbReference type="Pfam" id="PF00162">
    <property type="entry name" value="PGK"/>
    <property type="match status" value="2"/>
</dbReference>
<accession>A0A0G1PJA4</accession>
<dbReference type="Proteomes" id="UP000034794">
    <property type="component" value="Unassembled WGS sequence"/>
</dbReference>
<keyword evidence="4" id="KW-0547">Nucleotide-binding</keyword>
<keyword evidence="6" id="KW-0067">ATP-binding</keyword>
<keyword evidence="5 7" id="KW-0418">Kinase</keyword>
<evidence type="ECO:0000256" key="1">
    <source>
        <dbReference type="ARBA" id="ARBA00000642"/>
    </source>
</evidence>
<evidence type="ECO:0000256" key="5">
    <source>
        <dbReference type="ARBA" id="ARBA00022777"/>
    </source>
</evidence>
<dbReference type="GO" id="GO:0005524">
    <property type="term" value="F:ATP binding"/>
    <property type="evidence" value="ECO:0007669"/>
    <property type="project" value="UniProtKB-KW"/>
</dbReference>
<evidence type="ECO:0000256" key="4">
    <source>
        <dbReference type="ARBA" id="ARBA00022741"/>
    </source>
</evidence>
<reference evidence="8 9" key="1">
    <citation type="journal article" date="2015" name="Nature">
        <title>rRNA introns, odd ribosomes, and small enigmatic genomes across a large radiation of phyla.</title>
        <authorList>
            <person name="Brown C.T."/>
            <person name="Hug L.A."/>
            <person name="Thomas B.C."/>
            <person name="Sharon I."/>
            <person name="Castelle C.J."/>
            <person name="Singh A."/>
            <person name="Wilkins M.J."/>
            <person name="Williams K.H."/>
            <person name="Banfield J.F."/>
        </authorList>
    </citation>
    <scope>NUCLEOTIDE SEQUENCE [LARGE SCALE GENOMIC DNA]</scope>
</reference>
<dbReference type="GO" id="GO:0006094">
    <property type="term" value="P:gluconeogenesis"/>
    <property type="evidence" value="ECO:0007669"/>
    <property type="project" value="TreeGrafter"/>
</dbReference>
<dbReference type="AlphaFoldDB" id="A0A0G1PJA4"/>
<comment type="caution">
    <text evidence="8">The sequence shown here is derived from an EMBL/GenBank/DDBJ whole genome shotgun (WGS) entry which is preliminary data.</text>
</comment>
<dbReference type="GO" id="GO:0043531">
    <property type="term" value="F:ADP binding"/>
    <property type="evidence" value="ECO:0007669"/>
    <property type="project" value="TreeGrafter"/>
</dbReference>
<organism evidence="8 9">
    <name type="scientific">Candidatus Collierbacteria bacterium GW2011_GWA2_46_26</name>
    <dbReference type="NCBI Taxonomy" id="1618381"/>
    <lineage>
        <taxon>Bacteria</taxon>
        <taxon>Candidatus Collieribacteriota</taxon>
    </lineage>
</organism>
<dbReference type="PANTHER" id="PTHR11406:SF23">
    <property type="entry name" value="PHOSPHOGLYCERATE KINASE 1, CHLOROPLASTIC-RELATED"/>
    <property type="match status" value="1"/>
</dbReference>
<dbReference type="InterPro" id="IPR036043">
    <property type="entry name" value="Phosphoglycerate_kinase_sf"/>
</dbReference>
<gene>
    <name evidence="8" type="ORF">UX47_C0007G0011</name>
</gene>
<proteinExistence type="inferred from homology"/>
<protein>
    <recommendedName>
        <fullName evidence="2 7">Phosphoglycerate kinase</fullName>
        <ecNumber evidence="2 7">2.7.2.3</ecNumber>
    </recommendedName>
</protein>
<dbReference type="GO" id="GO:0005829">
    <property type="term" value="C:cytosol"/>
    <property type="evidence" value="ECO:0007669"/>
    <property type="project" value="TreeGrafter"/>
</dbReference>
<sequence>MITANELLGKNVLLRADLDVPIKDGRVENTFRLESLLPTLKLCLENARRTCLIGHLGRPEGLDPAFSLAPVLDELKRLTHQDILFVSSGYSPGECWKGELPLALIENLRFDPREEKIDRGFASVLSQGADIYVYEAFASFNPATSLQTVPEVLPTATGLQFDREITTLGRVLRSPIHPTLLLASGAKMDKLEIIKQIMPKFDRSLLGGKFASPNHLTPDGLDLNEEATSLFKKAISEAQTIVLNGPLGYYEDGAHAKATKEVFQSLKDSSAMTILGGGDTIAAIPDLGFSYADFGFVSTGGGAMLDFLATGTHPLLEILKNRTP</sequence>
<dbReference type="SUPFAM" id="SSF53748">
    <property type="entry name" value="Phosphoglycerate kinase"/>
    <property type="match status" value="1"/>
</dbReference>
<dbReference type="GO" id="GO:0006096">
    <property type="term" value="P:glycolytic process"/>
    <property type="evidence" value="ECO:0007669"/>
    <property type="project" value="InterPro"/>
</dbReference>
<dbReference type="EC" id="2.7.2.3" evidence="2 7"/>
<dbReference type="PANTHER" id="PTHR11406">
    <property type="entry name" value="PHOSPHOGLYCERATE KINASE"/>
    <property type="match status" value="1"/>
</dbReference>
<evidence type="ECO:0000313" key="9">
    <source>
        <dbReference type="Proteomes" id="UP000034794"/>
    </source>
</evidence>
<name>A0A0G1PJA4_9BACT</name>
<keyword evidence="3 7" id="KW-0808">Transferase</keyword>
<comment type="similarity">
    <text evidence="7">Belongs to the phosphoglycerate kinase family.</text>
</comment>
<evidence type="ECO:0000256" key="6">
    <source>
        <dbReference type="ARBA" id="ARBA00022840"/>
    </source>
</evidence>
<dbReference type="InterPro" id="IPR015824">
    <property type="entry name" value="Phosphoglycerate_kinase_N"/>
</dbReference>
<evidence type="ECO:0000256" key="7">
    <source>
        <dbReference type="RuleBase" id="RU000532"/>
    </source>
</evidence>
<comment type="catalytic activity">
    <reaction evidence="1 7">
        <text>(2R)-3-phosphoglycerate + ATP = (2R)-3-phospho-glyceroyl phosphate + ADP</text>
        <dbReference type="Rhea" id="RHEA:14801"/>
        <dbReference type="ChEBI" id="CHEBI:30616"/>
        <dbReference type="ChEBI" id="CHEBI:57604"/>
        <dbReference type="ChEBI" id="CHEBI:58272"/>
        <dbReference type="ChEBI" id="CHEBI:456216"/>
        <dbReference type="EC" id="2.7.2.3"/>
    </reaction>
</comment>
<evidence type="ECO:0000256" key="2">
    <source>
        <dbReference type="ARBA" id="ARBA00013061"/>
    </source>
</evidence>
<dbReference type="EMBL" id="LCMI01000007">
    <property type="protein sequence ID" value="KKU32767.1"/>
    <property type="molecule type" value="Genomic_DNA"/>
</dbReference>
<evidence type="ECO:0000256" key="3">
    <source>
        <dbReference type="ARBA" id="ARBA00022679"/>
    </source>
</evidence>
<dbReference type="InterPro" id="IPR001576">
    <property type="entry name" value="Phosphoglycerate_kinase"/>
</dbReference>
<evidence type="ECO:0000313" key="8">
    <source>
        <dbReference type="EMBL" id="KKU32767.1"/>
    </source>
</evidence>